<accession>A0ABS6YAN3</accession>
<organism evidence="1 2">
    <name type="scientific">Hoylesella nanceiensis</name>
    <dbReference type="NCBI Taxonomy" id="425941"/>
    <lineage>
        <taxon>Bacteria</taxon>
        <taxon>Pseudomonadati</taxon>
        <taxon>Bacteroidota</taxon>
        <taxon>Bacteroidia</taxon>
        <taxon>Bacteroidales</taxon>
        <taxon>Prevotellaceae</taxon>
        <taxon>Hoylesella</taxon>
    </lineage>
</organism>
<evidence type="ECO:0000313" key="2">
    <source>
        <dbReference type="Proteomes" id="UP000788426"/>
    </source>
</evidence>
<evidence type="ECO:0008006" key="3">
    <source>
        <dbReference type="Google" id="ProtNLM"/>
    </source>
</evidence>
<gene>
    <name evidence="1" type="ORF">KZO38_02445</name>
</gene>
<comment type="caution">
    <text evidence="1">The sequence shown here is derived from an EMBL/GenBank/DDBJ whole genome shotgun (WGS) entry which is preliminary data.</text>
</comment>
<dbReference type="RefSeq" id="WP_219407773.1">
    <property type="nucleotide sequence ID" value="NZ_CAURBD010000002.1"/>
</dbReference>
<dbReference type="PROSITE" id="PS51257">
    <property type="entry name" value="PROKAR_LIPOPROTEIN"/>
    <property type="match status" value="1"/>
</dbReference>
<proteinExistence type="predicted"/>
<dbReference type="Proteomes" id="UP000788426">
    <property type="component" value="Unassembled WGS sequence"/>
</dbReference>
<reference evidence="1 2" key="1">
    <citation type="submission" date="2021-07" db="EMBL/GenBank/DDBJ databases">
        <title>Genomic diversity and antimicrobial resistance of Prevotella spp. isolated from chronic lung disease airways.</title>
        <authorList>
            <person name="Webb K.A."/>
            <person name="Olagoke O.S."/>
            <person name="Baird T."/>
            <person name="Neill J."/>
            <person name="Pham A."/>
            <person name="Wells T.J."/>
            <person name="Ramsay K.A."/>
            <person name="Bell S.C."/>
            <person name="Sarovich D.S."/>
            <person name="Price E.P."/>
        </authorList>
    </citation>
    <scope>NUCLEOTIDE SEQUENCE [LARGE SCALE GENOMIC DNA]</scope>
    <source>
        <strain evidence="1 2">SCHI0011.S.12</strain>
    </source>
</reference>
<sequence>MKKIKNTHSYIYACNSLIVLLLMTSCSIFKEIVKENIVESITDSKTGTPVFIREYDTKPYQINIGEIIKARKEQKKKKQREVIENYKIEQTDSAQKLKVDSTSKCKFTSPFKKNL</sequence>
<keyword evidence="2" id="KW-1185">Reference proteome</keyword>
<dbReference type="EMBL" id="JAHXCT010000002">
    <property type="protein sequence ID" value="MBW4768624.1"/>
    <property type="molecule type" value="Genomic_DNA"/>
</dbReference>
<protein>
    <recommendedName>
        <fullName evidence="3">Lipoprotein</fullName>
    </recommendedName>
</protein>
<evidence type="ECO:0000313" key="1">
    <source>
        <dbReference type="EMBL" id="MBW4768624.1"/>
    </source>
</evidence>
<name>A0ABS6YAN3_9BACT</name>